<dbReference type="EMBL" id="CP032489">
    <property type="protein sequence ID" value="AYD48265.1"/>
    <property type="molecule type" value="Genomic_DNA"/>
</dbReference>
<dbReference type="GO" id="GO:0016020">
    <property type="term" value="C:membrane"/>
    <property type="evidence" value="ECO:0007669"/>
    <property type="project" value="InterPro"/>
</dbReference>
<evidence type="ECO:0000256" key="1">
    <source>
        <dbReference type="SAM" id="Phobius"/>
    </source>
</evidence>
<dbReference type="GO" id="GO:0000155">
    <property type="term" value="F:phosphorelay sensor kinase activity"/>
    <property type="evidence" value="ECO:0007669"/>
    <property type="project" value="InterPro"/>
</dbReference>
<keyword evidence="1" id="KW-0472">Membrane</keyword>
<proteinExistence type="predicted"/>
<keyword evidence="3" id="KW-0418">Kinase</keyword>
<protein>
    <submittedName>
        <fullName evidence="3">Histidine kinase</fullName>
    </submittedName>
</protein>
<keyword evidence="1" id="KW-0812">Transmembrane</keyword>
<dbReference type="RefSeq" id="WP_119988778.1">
    <property type="nucleotide sequence ID" value="NZ_CP032489.1"/>
</dbReference>
<accession>A0A386HQY9</accession>
<dbReference type="PANTHER" id="PTHR34220">
    <property type="entry name" value="SENSOR HISTIDINE KINASE YPDA"/>
    <property type="match status" value="1"/>
</dbReference>
<feature type="transmembrane region" description="Helical" evidence="1">
    <location>
        <begin position="43"/>
        <end position="62"/>
    </location>
</feature>
<feature type="domain" description="Signal transduction histidine kinase internal region" evidence="2">
    <location>
        <begin position="157"/>
        <end position="234"/>
    </location>
</feature>
<feature type="transmembrane region" description="Helical" evidence="1">
    <location>
        <begin position="116"/>
        <end position="135"/>
    </location>
</feature>
<gene>
    <name evidence="3" type="ORF">D6B99_12025</name>
</gene>
<feature type="transmembrane region" description="Helical" evidence="1">
    <location>
        <begin position="12"/>
        <end position="31"/>
    </location>
</feature>
<evidence type="ECO:0000259" key="2">
    <source>
        <dbReference type="Pfam" id="PF06580"/>
    </source>
</evidence>
<keyword evidence="1" id="KW-1133">Transmembrane helix</keyword>
<organism evidence="3 4">
    <name type="scientific">Arachidicoccus soli</name>
    <dbReference type="NCBI Taxonomy" id="2341117"/>
    <lineage>
        <taxon>Bacteria</taxon>
        <taxon>Pseudomonadati</taxon>
        <taxon>Bacteroidota</taxon>
        <taxon>Chitinophagia</taxon>
        <taxon>Chitinophagales</taxon>
        <taxon>Chitinophagaceae</taxon>
        <taxon>Arachidicoccus</taxon>
    </lineage>
</organism>
<dbReference type="OrthoDB" id="9809908at2"/>
<sequence>MDKFSYKHILKLSDRLIFISAIFIGTLASIPKLLRLHIELGELLIDISISTAFALFVWYFNLNNLPKNGVRHHLTKLFGKRLIKSLIIGLLLMIILVAIHQLLLPKYHVASMLLMYEFRGLIINLTINLFLFLLYQNYVTGSIDAELEKTKIDNLNAQFEILKQQVNPHFLFNSLNTLKSMVEMQDEKAAHFIVMLSDFYRFSLERKESNLISFEEELKTLKAYMFLLEARFEDGIQLHISIDQRALESLLPPFCLQLLIENCIKHNIISIEQPLLIEIYKEKEFIVIQNNLQLKRSIDNSTGIGLDNITQRYKQAFHKQVEIIRTEKIFKVKLPLVYADSDY</sequence>
<dbReference type="AlphaFoldDB" id="A0A386HQY9"/>
<dbReference type="Proteomes" id="UP000266118">
    <property type="component" value="Chromosome"/>
</dbReference>
<keyword evidence="4" id="KW-1185">Reference proteome</keyword>
<keyword evidence="3" id="KW-0808">Transferase</keyword>
<dbReference type="Pfam" id="PF06580">
    <property type="entry name" value="His_kinase"/>
    <property type="match status" value="1"/>
</dbReference>
<reference evidence="3 4" key="1">
    <citation type="submission" date="2018-09" db="EMBL/GenBank/DDBJ databases">
        <title>Arachidicoccus sp. nov., a bacterium isolated from soil.</title>
        <authorList>
            <person name="Weon H.-Y."/>
            <person name="Kwon S.-W."/>
            <person name="Lee S.A."/>
        </authorList>
    </citation>
    <scope>NUCLEOTIDE SEQUENCE [LARGE SCALE GENOMIC DNA]</scope>
    <source>
        <strain evidence="3 4">KIS59-12</strain>
    </source>
</reference>
<dbReference type="InterPro" id="IPR050640">
    <property type="entry name" value="Bact_2-comp_sensor_kinase"/>
</dbReference>
<evidence type="ECO:0000313" key="3">
    <source>
        <dbReference type="EMBL" id="AYD48265.1"/>
    </source>
</evidence>
<dbReference type="KEGG" id="ark:D6B99_12025"/>
<feature type="transmembrane region" description="Helical" evidence="1">
    <location>
        <begin position="82"/>
        <end position="104"/>
    </location>
</feature>
<evidence type="ECO:0000313" key="4">
    <source>
        <dbReference type="Proteomes" id="UP000266118"/>
    </source>
</evidence>
<dbReference type="PANTHER" id="PTHR34220:SF7">
    <property type="entry name" value="SENSOR HISTIDINE KINASE YPDA"/>
    <property type="match status" value="1"/>
</dbReference>
<dbReference type="InterPro" id="IPR010559">
    <property type="entry name" value="Sig_transdc_His_kin_internal"/>
</dbReference>
<name>A0A386HQY9_9BACT</name>